<dbReference type="GO" id="GO:0005886">
    <property type="term" value="C:plasma membrane"/>
    <property type="evidence" value="ECO:0007669"/>
    <property type="project" value="UniProtKB-SubCell"/>
</dbReference>
<comment type="similarity">
    <text evidence="1 2">Belongs to the outer membrane factor (OMF) (TC 1.B.17) family.</text>
</comment>
<dbReference type="NCBIfam" id="TIGR01845">
    <property type="entry name" value="outer_NodT"/>
    <property type="match status" value="1"/>
</dbReference>
<dbReference type="InterPro" id="IPR010131">
    <property type="entry name" value="MdtP/NodT-like"/>
</dbReference>
<dbReference type="RefSeq" id="WP_314515431.1">
    <property type="nucleotide sequence ID" value="NZ_JASJOU010000011.1"/>
</dbReference>
<keyword evidence="2" id="KW-0449">Lipoprotein</keyword>
<dbReference type="EMBL" id="JASJOU010000011">
    <property type="protein sequence ID" value="MDJ1504294.1"/>
    <property type="molecule type" value="Genomic_DNA"/>
</dbReference>
<sequence>MIKHSIYTLLAALLWLGVASCRITKEYKTPDLEVNADSLFRKTDADSTYQSAASDTTSMADIAWTSLFTDPNLQHLIKEGLDKNLDLKTAIQVIQESEASFLQSKSALLPTLQADINATKAKQSKAALNFPSSVNINLNTTTYKAQLSTSWEADIWGKLSSAKRASYATLLQSEAAKRAVQTQLIANIALNYYSLLALDKQLAITKQTLEKRIEDVDAMKALKESATVTGAAVVQSEANRYAAEVSIPDIKQSIRETENALSILLARAPGHIERSTLDAQQVQVDLKTGIATQLLKNRPDVQQAEYTFRASFENTNVARGYFYPSFTITGSGGLSTLKLENFFVSSVFYSLVGGLTQPIFARNQNKARLRIAKAQQLEAMYSFQQSLLVAGQEVSNALYSYQAAADKKISRAKQLEALEKSVEFTRALLQYSSETNYTDVLTSEQSLLAAQLSGINDNLQQLQAVVNLYRALGGGLK</sequence>
<dbReference type="SUPFAM" id="SSF56954">
    <property type="entry name" value="Outer membrane efflux proteins (OEP)"/>
    <property type="match status" value="1"/>
</dbReference>
<protein>
    <submittedName>
        <fullName evidence="3">Efflux transporter outer membrane subunit</fullName>
    </submittedName>
</protein>
<dbReference type="InterPro" id="IPR003423">
    <property type="entry name" value="OMP_efflux"/>
</dbReference>
<keyword evidence="2" id="KW-0564">Palmitate</keyword>
<dbReference type="Gene3D" id="1.20.1600.10">
    <property type="entry name" value="Outer membrane efflux proteins (OEP)"/>
    <property type="match status" value="1"/>
</dbReference>
<accession>A0AAE3RA65</accession>
<evidence type="ECO:0000256" key="2">
    <source>
        <dbReference type="RuleBase" id="RU362097"/>
    </source>
</evidence>
<keyword evidence="2" id="KW-1134">Transmembrane beta strand</keyword>
<dbReference type="GO" id="GO:0015562">
    <property type="term" value="F:efflux transmembrane transporter activity"/>
    <property type="evidence" value="ECO:0007669"/>
    <property type="project" value="InterPro"/>
</dbReference>
<dbReference type="PANTHER" id="PTHR30203">
    <property type="entry name" value="OUTER MEMBRANE CATION EFFLUX PROTEIN"/>
    <property type="match status" value="1"/>
</dbReference>
<dbReference type="PANTHER" id="PTHR30203:SF33">
    <property type="entry name" value="BLR4455 PROTEIN"/>
    <property type="match status" value="1"/>
</dbReference>
<dbReference type="Proteomes" id="UP001232063">
    <property type="component" value="Unassembled WGS sequence"/>
</dbReference>
<dbReference type="Gene3D" id="2.20.200.10">
    <property type="entry name" value="Outer membrane efflux proteins (OEP)"/>
    <property type="match status" value="1"/>
</dbReference>
<evidence type="ECO:0000256" key="1">
    <source>
        <dbReference type="ARBA" id="ARBA00007613"/>
    </source>
</evidence>
<keyword evidence="2" id="KW-0472">Membrane</keyword>
<organism evidence="3 4">
    <name type="scientific">Xanthocytophaga agilis</name>
    <dbReference type="NCBI Taxonomy" id="3048010"/>
    <lineage>
        <taxon>Bacteria</taxon>
        <taxon>Pseudomonadati</taxon>
        <taxon>Bacteroidota</taxon>
        <taxon>Cytophagia</taxon>
        <taxon>Cytophagales</taxon>
        <taxon>Rhodocytophagaceae</taxon>
        <taxon>Xanthocytophaga</taxon>
    </lineage>
</organism>
<dbReference type="AlphaFoldDB" id="A0AAE3RA65"/>
<evidence type="ECO:0000313" key="4">
    <source>
        <dbReference type="Proteomes" id="UP001232063"/>
    </source>
</evidence>
<proteinExistence type="inferred from homology"/>
<gene>
    <name evidence="3" type="ORF">QNI22_26785</name>
</gene>
<comment type="caution">
    <text evidence="3">The sequence shown here is derived from an EMBL/GenBank/DDBJ whole genome shotgun (WGS) entry which is preliminary data.</text>
</comment>
<name>A0AAE3RA65_9BACT</name>
<keyword evidence="4" id="KW-1185">Reference proteome</keyword>
<dbReference type="PROSITE" id="PS51257">
    <property type="entry name" value="PROKAR_LIPOPROTEIN"/>
    <property type="match status" value="1"/>
</dbReference>
<dbReference type="Pfam" id="PF02321">
    <property type="entry name" value="OEP"/>
    <property type="match status" value="2"/>
</dbReference>
<reference evidence="3" key="1">
    <citation type="submission" date="2023-05" db="EMBL/GenBank/DDBJ databases">
        <authorList>
            <person name="Zhang X."/>
        </authorList>
    </citation>
    <scope>NUCLEOTIDE SEQUENCE</scope>
    <source>
        <strain evidence="3">BD1B2-1</strain>
    </source>
</reference>
<evidence type="ECO:0000313" key="3">
    <source>
        <dbReference type="EMBL" id="MDJ1504294.1"/>
    </source>
</evidence>
<keyword evidence="2" id="KW-0812">Transmembrane</keyword>
<comment type="subcellular location">
    <subcellularLocation>
        <location evidence="2">Cell membrane</location>
        <topology evidence="2">Lipid-anchor</topology>
    </subcellularLocation>
</comment>